<dbReference type="Proteomes" id="UP001163283">
    <property type="component" value="Chromosome"/>
</dbReference>
<reference evidence="1 3" key="1">
    <citation type="submission" date="2018-06" db="EMBL/GenBank/DDBJ databases">
        <authorList>
            <consortium name="Pathogen Informatics"/>
            <person name="Doyle S."/>
        </authorList>
    </citation>
    <scope>NUCLEOTIDE SEQUENCE [LARGE SCALE GENOMIC DNA]</scope>
    <source>
        <strain evidence="1 3">NCTC9426</strain>
    </source>
</reference>
<evidence type="ECO:0000313" key="4">
    <source>
        <dbReference type="Proteomes" id="UP001163283"/>
    </source>
</evidence>
<dbReference type="InterPro" id="IPR015947">
    <property type="entry name" value="PUA-like_sf"/>
</dbReference>
<dbReference type="SUPFAM" id="SSF88697">
    <property type="entry name" value="PUA domain-like"/>
    <property type="match status" value="1"/>
</dbReference>
<proteinExistence type="predicted"/>
<name>A0A1S9ZTS6_MORBO</name>
<reference evidence="2 4" key="2">
    <citation type="journal article" date="2022" name="BMC Microbiol.">
        <title>Whole genome sequencing of Moraxella bovis strains from North America reveals two genotypes with different genetic determinants.</title>
        <authorList>
            <person name="Wynn E.L."/>
            <person name="Hille M.M."/>
            <person name="Loy J.D."/>
            <person name="Schuller G."/>
            <person name="Kuhn K.L."/>
            <person name="Dickey A.M."/>
            <person name="Bono J.L."/>
            <person name="Clawson M.L."/>
        </authorList>
    </citation>
    <scope>NUCLEOTIDE SEQUENCE [LARGE SCALE GENOMIC DNA]</scope>
    <source>
        <strain evidence="2 4">SAM57978</strain>
    </source>
</reference>
<evidence type="ECO:0000313" key="2">
    <source>
        <dbReference type="EMBL" id="UZA52778.1"/>
    </source>
</evidence>
<evidence type="ECO:0000313" key="3">
    <source>
        <dbReference type="Proteomes" id="UP000254133"/>
    </source>
</evidence>
<evidence type="ECO:0008006" key="5">
    <source>
        <dbReference type="Google" id="ProtNLM"/>
    </source>
</evidence>
<dbReference type="RefSeq" id="WP_078275434.1">
    <property type="nucleotide sequence ID" value="NZ_CP087765.1"/>
</dbReference>
<organism evidence="1 3">
    <name type="scientific">Moraxella bovis</name>
    <dbReference type="NCBI Taxonomy" id="476"/>
    <lineage>
        <taxon>Bacteria</taxon>
        <taxon>Pseudomonadati</taxon>
        <taxon>Pseudomonadota</taxon>
        <taxon>Gammaproteobacteria</taxon>
        <taxon>Moraxellales</taxon>
        <taxon>Moraxellaceae</taxon>
        <taxon>Moraxella</taxon>
    </lineage>
</organism>
<protein>
    <recommendedName>
        <fullName evidence="5">EVE domain-containing protein</fullName>
    </recommendedName>
</protein>
<gene>
    <name evidence="2" type="ORF">LP129_06510</name>
    <name evidence="1" type="ORF">NCTC9426_02219</name>
</gene>
<dbReference type="Proteomes" id="UP000254133">
    <property type="component" value="Unassembled WGS sequence"/>
</dbReference>
<accession>A0A1S9ZTS6</accession>
<dbReference type="GeneID" id="77188817"/>
<dbReference type="EMBL" id="UGPZ01000003">
    <property type="protein sequence ID" value="STY93489.1"/>
    <property type="molecule type" value="Genomic_DNA"/>
</dbReference>
<evidence type="ECO:0000313" key="1">
    <source>
        <dbReference type="EMBL" id="STY93489.1"/>
    </source>
</evidence>
<dbReference type="Gene3D" id="3.10.590.10">
    <property type="entry name" value="ph1033 like domains"/>
    <property type="match status" value="1"/>
</dbReference>
<dbReference type="EMBL" id="CP087781">
    <property type="protein sequence ID" value="UZA52778.1"/>
    <property type="molecule type" value="Genomic_DNA"/>
</dbReference>
<dbReference type="AlphaFoldDB" id="A0A1S9ZTS6"/>
<sequence length="208" mass="23864">MSNDFINSRTQAYNQRNQDKTTLSLRLSIKEDLILQELADAWETTRQDIIHDLISEYIIKAWDNQRANDQNHHEKTDNSTATKYFLLNTNSANDIDDHHFMINNQVAAAFEDGYKEKIGRIKKGDYVFLYASGQGIVAFGQACGNVEKTHHYGIDDKTYFQKLDDFVSLGKPIKAKEVKSVLGYSFPFAQTLSQIADGEKLLEYIQKR</sequence>